<dbReference type="InterPro" id="IPR036852">
    <property type="entry name" value="Peptidase_S8/S53_dom_sf"/>
</dbReference>
<evidence type="ECO:0000256" key="3">
    <source>
        <dbReference type="ARBA" id="ARBA00022801"/>
    </source>
</evidence>
<reference evidence="9" key="1">
    <citation type="submission" date="2025-08" db="UniProtKB">
        <authorList>
            <consortium name="RefSeq"/>
        </authorList>
    </citation>
    <scope>IDENTIFICATION</scope>
    <source>
        <tissue evidence="9">Gonads</tissue>
    </source>
</reference>
<dbReference type="SUPFAM" id="SSF52743">
    <property type="entry name" value="Subtilisin-like"/>
    <property type="match status" value="1"/>
</dbReference>
<dbReference type="InterPro" id="IPR034193">
    <property type="entry name" value="PCSK9_ProteinaseK-like"/>
</dbReference>
<dbReference type="PANTHER" id="PTHR43806">
    <property type="entry name" value="PEPTIDASE S8"/>
    <property type="match status" value="1"/>
</dbReference>
<evidence type="ECO:0000256" key="2">
    <source>
        <dbReference type="ARBA" id="ARBA00022670"/>
    </source>
</evidence>
<organism evidence="8 9">
    <name type="scientific">Lingula anatina</name>
    <name type="common">Brachiopod</name>
    <name type="synonym">Lingula unguis</name>
    <dbReference type="NCBI Taxonomy" id="7574"/>
    <lineage>
        <taxon>Eukaryota</taxon>
        <taxon>Metazoa</taxon>
        <taxon>Spiralia</taxon>
        <taxon>Lophotrochozoa</taxon>
        <taxon>Brachiopoda</taxon>
        <taxon>Linguliformea</taxon>
        <taxon>Lingulata</taxon>
        <taxon>Lingulida</taxon>
        <taxon>Linguloidea</taxon>
        <taxon>Lingulidae</taxon>
        <taxon>Lingula</taxon>
    </lineage>
</organism>
<evidence type="ECO:0000256" key="1">
    <source>
        <dbReference type="ARBA" id="ARBA00011073"/>
    </source>
</evidence>
<dbReference type="Proteomes" id="UP000085678">
    <property type="component" value="Unplaced"/>
</dbReference>
<comment type="similarity">
    <text evidence="1 5">Belongs to the peptidase S8 family.</text>
</comment>
<dbReference type="Gene3D" id="3.40.50.200">
    <property type="entry name" value="Peptidase S8/S53 domain"/>
    <property type="match status" value="1"/>
</dbReference>
<dbReference type="GeneID" id="106177167"/>
<feature type="active site" description="Charge relay system" evidence="5">
    <location>
        <position position="378"/>
    </location>
</feature>
<dbReference type="InterPro" id="IPR000209">
    <property type="entry name" value="Peptidase_S8/S53_dom"/>
</dbReference>
<dbReference type="PROSITE" id="PS00138">
    <property type="entry name" value="SUBTILASE_SER"/>
    <property type="match status" value="1"/>
</dbReference>
<dbReference type="PROSITE" id="PS00137">
    <property type="entry name" value="SUBTILASE_HIS"/>
    <property type="match status" value="1"/>
</dbReference>
<gene>
    <name evidence="9" type="primary">LOC106177167</name>
</gene>
<dbReference type="InterPro" id="IPR015500">
    <property type="entry name" value="Peptidase_S8_subtilisin-rel"/>
</dbReference>
<dbReference type="PANTHER" id="PTHR43806:SF58">
    <property type="entry name" value="ALKALINE PROTEASE 1-RELATED"/>
    <property type="match status" value="1"/>
</dbReference>
<feature type="chain" id="PRO_5010208214" evidence="6">
    <location>
        <begin position="21"/>
        <end position="442"/>
    </location>
</feature>
<proteinExistence type="inferred from homology"/>
<evidence type="ECO:0000256" key="6">
    <source>
        <dbReference type="SAM" id="SignalP"/>
    </source>
</evidence>
<keyword evidence="3 5" id="KW-0378">Hydrolase</keyword>
<dbReference type="RefSeq" id="XP_013415310.1">
    <property type="nucleotide sequence ID" value="XM_013559856.1"/>
</dbReference>
<evidence type="ECO:0000313" key="9">
    <source>
        <dbReference type="RefSeq" id="XP_013415310.1"/>
    </source>
</evidence>
<feature type="active site" description="Charge relay system" evidence="5">
    <location>
        <position position="195"/>
    </location>
</feature>
<dbReference type="InterPro" id="IPR022398">
    <property type="entry name" value="Peptidase_S8_His-AS"/>
</dbReference>
<feature type="active site" description="Charge relay system" evidence="5">
    <location>
        <position position="224"/>
    </location>
</feature>
<dbReference type="PROSITE" id="PS51892">
    <property type="entry name" value="SUBTILASE"/>
    <property type="match status" value="1"/>
</dbReference>
<dbReference type="GO" id="GO:0006508">
    <property type="term" value="P:proteolysis"/>
    <property type="evidence" value="ECO:0007669"/>
    <property type="project" value="UniProtKB-KW"/>
</dbReference>
<evidence type="ECO:0000313" key="8">
    <source>
        <dbReference type="Proteomes" id="UP000085678"/>
    </source>
</evidence>
<feature type="domain" description="Peptidase S8/S53" evidence="7">
    <location>
        <begin position="186"/>
        <end position="396"/>
    </location>
</feature>
<keyword evidence="4 5" id="KW-0720">Serine protease</keyword>
<dbReference type="InterPro" id="IPR050131">
    <property type="entry name" value="Peptidase_S8_subtilisin-like"/>
</dbReference>
<dbReference type="GO" id="GO:0005615">
    <property type="term" value="C:extracellular space"/>
    <property type="evidence" value="ECO:0007669"/>
    <property type="project" value="TreeGrafter"/>
</dbReference>
<sequence>MQASAMIGVLAFWLFTMTVADQRGEEEYNITSRDAPEAQARKKGDHRTIRKKLQDAGVLRVSEEQDLVPLIEYMNGSVSGQYIARLLPGANYGRIRRIIKGAGRRQQVKFDKDKDFVILRKISKSNLHALRQLTNVIAEIEQDVKLELSTEYCKSYILWFSGRYYWGLDALDGDAYNAKYNIWGDGEGIDVYVADTGINPNHEDFTGRVTIGWPTSTSVDDDGHGTHVASIIGGTNSGVAKSANIISLKVCSDYGCPVSGILNACLWAKQRVQSSGRLSVINFSLGASFIRSLNDAVDDLLAAGIPVIVSAGNANADACTDSPGSTANALTVGAFNEDFEKASFSNYGPCVDLYAPGESIEAADFSGNNKYTTKRGTSMAAPFVTGAVAALLQVLRDDGTISSPSAQVVNYTNEYIIQYALAGQLTGVRGANLALSTPCFVI</sequence>
<evidence type="ECO:0000256" key="4">
    <source>
        <dbReference type="ARBA" id="ARBA00022825"/>
    </source>
</evidence>
<dbReference type="KEGG" id="lak:106177167"/>
<dbReference type="OrthoDB" id="10256524at2759"/>
<keyword evidence="2 5" id="KW-0645">Protease</keyword>
<keyword evidence="6" id="KW-0732">Signal</keyword>
<accession>A0A1S3JY21</accession>
<dbReference type="InterPro" id="IPR023828">
    <property type="entry name" value="Peptidase_S8_Ser-AS"/>
</dbReference>
<evidence type="ECO:0000256" key="5">
    <source>
        <dbReference type="PROSITE-ProRule" id="PRU01240"/>
    </source>
</evidence>
<keyword evidence="8" id="KW-1185">Reference proteome</keyword>
<dbReference type="PRINTS" id="PR00723">
    <property type="entry name" value="SUBTILISIN"/>
</dbReference>
<feature type="signal peptide" evidence="6">
    <location>
        <begin position="1"/>
        <end position="20"/>
    </location>
</feature>
<dbReference type="GO" id="GO:0004252">
    <property type="term" value="F:serine-type endopeptidase activity"/>
    <property type="evidence" value="ECO:0007669"/>
    <property type="project" value="UniProtKB-UniRule"/>
</dbReference>
<evidence type="ECO:0000259" key="7">
    <source>
        <dbReference type="Pfam" id="PF00082"/>
    </source>
</evidence>
<dbReference type="CDD" id="cd04077">
    <property type="entry name" value="Peptidases_S8_PCSK9_ProteinaseK_like"/>
    <property type="match status" value="1"/>
</dbReference>
<dbReference type="Pfam" id="PF00082">
    <property type="entry name" value="Peptidase_S8"/>
    <property type="match status" value="1"/>
</dbReference>
<dbReference type="AlphaFoldDB" id="A0A1S3JY21"/>
<protein>
    <submittedName>
        <fullName evidence="9">Alkaline protease 1-like</fullName>
    </submittedName>
</protein>
<name>A0A1S3JY21_LINAN</name>
<dbReference type="InParanoid" id="A0A1S3JY21"/>